<organism evidence="2">
    <name type="scientific">Albugo laibachii Nc14</name>
    <dbReference type="NCBI Taxonomy" id="890382"/>
    <lineage>
        <taxon>Eukaryota</taxon>
        <taxon>Sar</taxon>
        <taxon>Stramenopiles</taxon>
        <taxon>Oomycota</taxon>
        <taxon>Peronosporomycetes</taxon>
        <taxon>Albuginales</taxon>
        <taxon>Albuginaceae</taxon>
        <taxon>Albugo</taxon>
    </lineage>
</organism>
<reference evidence="2" key="1">
    <citation type="journal article" date="2011" name="PLoS Biol.">
        <title>Gene gain and loss during evolution of obligate parasitism in the white rust pathogen of Arabidopsis thaliana.</title>
        <authorList>
            <person name="Kemen E."/>
            <person name="Gardiner A."/>
            <person name="Schultz-Larsen T."/>
            <person name="Kemen A.C."/>
            <person name="Balmuth A.L."/>
            <person name="Robert-Seilaniantz A."/>
            <person name="Bailey K."/>
            <person name="Holub E."/>
            <person name="Studholme D.J."/>
            <person name="Maclean D."/>
            <person name="Jones J.D."/>
        </authorList>
    </citation>
    <scope>NUCLEOTIDE SEQUENCE</scope>
</reference>
<feature type="domain" description="HTH psq-type" evidence="1">
    <location>
        <begin position="24"/>
        <end position="50"/>
    </location>
</feature>
<dbReference type="GO" id="GO:0003677">
    <property type="term" value="F:DNA binding"/>
    <property type="evidence" value="ECO:0007669"/>
    <property type="project" value="InterPro"/>
</dbReference>
<evidence type="ECO:0000259" key="1">
    <source>
        <dbReference type="Pfam" id="PF04218"/>
    </source>
</evidence>
<evidence type="ECO:0000313" key="2">
    <source>
        <dbReference type="EMBL" id="CCA21431.1"/>
    </source>
</evidence>
<dbReference type="AlphaFoldDB" id="F0WJI2"/>
<proteinExistence type="predicted"/>
<protein>
    <submittedName>
        <fullName evidence="2">AlNc14C122G6707 protein</fullName>
    </submittedName>
</protein>
<sequence>MPPKKHTYSMRVKRDVLVALRQHSQRAVARRYNIPRNTLRYWIGEEDNIRGFADHEHSKSRKRSGFQSISFAGHILMYMKDQRREEKVAVYVYLHFCIK</sequence>
<dbReference type="Pfam" id="PF04218">
    <property type="entry name" value="CENP-B_N"/>
    <property type="match status" value="1"/>
</dbReference>
<name>F0WJI2_9STRA</name>
<reference evidence="2" key="2">
    <citation type="submission" date="2011-02" db="EMBL/GenBank/DDBJ databases">
        <authorList>
            <person name="MacLean D."/>
        </authorList>
    </citation>
    <scope>NUCLEOTIDE SEQUENCE</scope>
</reference>
<dbReference type="HOGENOM" id="CLU_2325072_0_0_1"/>
<dbReference type="InterPro" id="IPR007889">
    <property type="entry name" value="HTH_Psq"/>
</dbReference>
<dbReference type="InterPro" id="IPR009057">
    <property type="entry name" value="Homeodomain-like_sf"/>
</dbReference>
<gene>
    <name evidence="2" type="primary">AlNc14C122G6707</name>
    <name evidence="2" type="ORF">ALNC14_075740</name>
</gene>
<dbReference type="Gene3D" id="1.10.10.60">
    <property type="entry name" value="Homeodomain-like"/>
    <property type="match status" value="1"/>
</dbReference>
<accession>F0WJI2</accession>
<dbReference type="EMBL" id="FR824167">
    <property type="protein sequence ID" value="CCA21431.1"/>
    <property type="molecule type" value="Genomic_DNA"/>
</dbReference>
<dbReference type="SUPFAM" id="SSF46689">
    <property type="entry name" value="Homeodomain-like"/>
    <property type="match status" value="1"/>
</dbReference>